<proteinExistence type="predicted"/>
<evidence type="ECO:0000313" key="1">
    <source>
        <dbReference type="EMBL" id="VFJ86251.1"/>
    </source>
</evidence>
<dbReference type="EMBL" id="CAADFH010000025">
    <property type="protein sequence ID" value="VFJ92661.1"/>
    <property type="molecule type" value="Genomic_DNA"/>
</dbReference>
<dbReference type="EMBL" id="CAADFF010000002">
    <property type="protein sequence ID" value="VFJ86251.1"/>
    <property type="molecule type" value="Genomic_DNA"/>
</dbReference>
<accession>A0A450W7L3</accession>
<reference evidence="3" key="1">
    <citation type="submission" date="2019-02" db="EMBL/GenBank/DDBJ databases">
        <authorList>
            <person name="Gruber-Vodicka R. H."/>
            <person name="Seah K. B. B."/>
        </authorList>
    </citation>
    <scope>NUCLEOTIDE SEQUENCE</scope>
    <source>
        <strain evidence="3">BECK_BY7</strain>
        <strain evidence="2">BECK_M6</strain>
        <strain evidence="1">BECK_M7</strain>
    </source>
</reference>
<evidence type="ECO:0000313" key="2">
    <source>
        <dbReference type="EMBL" id="VFJ92661.1"/>
    </source>
</evidence>
<organism evidence="3">
    <name type="scientific">Candidatus Kentrum sp. LFY</name>
    <dbReference type="NCBI Taxonomy" id="2126342"/>
    <lineage>
        <taxon>Bacteria</taxon>
        <taxon>Pseudomonadati</taxon>
        <taxon>Pseudomonadota</taxon>
        <taxon>Gammaproteobacteria</taxon>
        <taxon>Candidatus Kentrum</taxon>
    </lineage>
</organism>
<dbReference type="EMBL" id="CAADFN010000002">
    <property type="protein sequence ID" value="VFK13050.1"/>
    <property type="molecule type" value="Genomic_DNA"/>
</dbReference>
<evidence type="ECO:0000313" key="3">
    <source>
        <dbReference type="EMBL" id="VFK13050.1"/>
    </source>
</evidence>
<gene>
    <name evidence="2" type="ORF">BECKLFY1418A_GA0070994_102518</name>
    <name evidence="1" type="ORF">BECKLFY1418B_GA0070995_100254</name>
    <name evidence="3" type="ORF">BECKLFY1418C_GA0070996_100248</name>
</gene>
<protein>
    <submittedName>
        <fullName evidence="3">Uncharacterized protein</fullName>
    </submittedName>
</protein>
<dbReference type="AlphaFoldDB" id="A0A450W7L3"/>
<name>A0A450W7L3_9GAMM</name>
<sequence length="51" mass="5906">MDLILKKSDQDFFSARWRNATDKQREFLGIIATLPDCEREFTAGEIIAKSE</sequence>